<keyword evidence="2" id="KW-1185">Reference proteome</keyword>
<comment type="caution">
    <text evidence="1">The sequence shown here is derived from an EMBL/GenBank/DDBJ whole genome shotgun (WGS) entry which is preliminary data.</text>
</comment>
<proteinExistence type="predicted"/>
<protein>
    <submittedName>
        <fullName evidence="1">Uncharacterized protein</fullName>
    </submittedName>
</protein>
<dbReference type="EMBL" id="BGPR01014590">
    <property type="protein sequence ID" value="GBN65879.1"/>
    <property type="molecule type" value="Genomic_DNA"/>
</dbReference>
<name>A0A4Y2QRS7_ARAVE</name>
<reference evidence="1 2" key="1">
    <citation type="journal article" date="2019" name="Sci. Rep.">
        <title>Orb-weaving spider Araneus ventricosus genome elucidates the spidroin gene catalogue.</title>
        <authorList>
            <person name="Kono N."/>
            <person name="Nakamura H."/>
            <person name="Ohtoshi R."/>
            <person name="Moran D.A.P."/>
            <person name="Shinohara A."/>
            <person name="Yoshida Y."/>
            <person name="Fujiwara M."/>
            <person name="Mori M."/>
            <person name="Tomita M."/>
            <person name="Arakawa K."/>
        </authorList>
    </citation>
    <scope>NUCLEOTIDE SEQUENCE [LARGE SCALE GENOMIC DNA]</scope>
</reference>
<evidence type="ECO:0000313" key="1">
    <source>
        <dbReference type="EMBL" id="GBN65879.1"/>
    </source>
</evidence>
<dbReference type="OrthoDB" id="6375801at2759"/>
<evidence type="ECO:0000313" key="2">
    <source>
        <dbReference type="Proteomes" id="UP000499080"/>
    </source>
</evidence>
<sequence length="343" mass="39136">MVNKVMKEEVQTTKNRLVSAFEKQLLKFTCHVCNIKHQYRSIKFIKENIRIDEILLHMDFSENYSCKYTQEVQSLHFGGSRNQVSLHTSVLYYSKDGTVQSVPFCTISRDYRHNNVAICAHLTPVIKKFKNIVPNLNKIHFVSDGSSNQYRNRKIFVLAATFLAKLEKIKILHWHFLEAGHGKGAPDGAGGCLKRTADGIVARGIDIPNIDVLIDQLKINCKGVNIFRVASAEIDDCDKMEVTLPSLTGILRAHQISWTKEENLIQVRRLTCTMCLADQQCHHYTISQILIKAKDSGDSDDEHIMDTNIKKRRLCYSEVYSDTSDSDNSSSMQNYFNDCLKKP</sequence>
<gene>
    <name evidence="1" type="ORF">AVEN_223675_1</name>
</gene>
<organism evidence="1 2">
    <name type="scientific">Araneus ventricosus</name>
    <name type="common">Orbweaver spider</name>
    <name type="synonym">Epeira ventricosa</name>
    <dbReference type="NCBI Taxonomy" id="182803"/>
    <lineage>
        <taxon>Eukaryota</taxon>
        <taxon>Metazoa</taxon>
        <taxon>Ecdysozoa</taxon>
        <taxon>Arthropoda</taxon>
        <taxon>Chelicerata</taxon>
        <taxon>Arachnida</taxon>
        <taxon>Araneae</taxon>
        <taxon>Araneomorphae</taxon>
        <taxon>Entelegynae</taxon>
        <taxon>Araneoidea</taxon>
        <taxon>Araneidae</taxon>
        <taxon>Araneus</taxon>
    </lineage>
</organism>
<dbReference type="AlphaFoldDB" id="A0A4Y2QRS7"/>
<accession>A0A4Y2QRS7</accession>
<dbReference type="PANTHER" id="PTHR46601:SF2">
    <property type="entry name" value="UBIQUITIN-LIKE PROTEASE FAMILY PROFILE DOMAIN-CONTAINING PROTEIN"/>
    <property type="match status" value="1"/>
</dbReference>
<dbReference type="PANTHER" id="PTHR46601">
    <property type="entry name" value="ULP_PROTEASE DOMAIN-CONTAINING PROTEIN"/>
    <property type="match status" value="1"/>
</dbReference>
<dbReference type="Proteomes" id="UP000499080">
    <property type="component" value="Unassembled WGS sequence"/>
</dbReference>